<dbReference type="EMBL" id="JBFOLK010000006">
    <property type="protein sequence ID" value="KAL2505860.1"/>
    <property type="molecule type" value="Genomic_DNA"/>
</dbReference>
<evidence type="ECO:0000313" key="2">
    <source>
        <dbReference type="EMBL" id="KAL2505860.1"/>
    </source>
</evidence>
<evidence type="ECO:0000256" key="1">
    <source>
        <dbReference type="SAM" id="MobiDB-lite"/>
    </source>
</evidence>
<gene>
    <name evidence="2" type="ORF">Adt_21481</name>
</gene>
<evidence type="ECO:0000313" key="3">
    <source>
        <dbReference type="Proteomes" id="UP001604336"/>
    </source>
</evidence>
<dbReference type="AlphaFoldDB" id="A0ABD1SZG8"/>
<organism evidence="2 3">
    <name type="scientific">Abeliophyllum distichum</name>
    <dbReference type="NCBI Taxonomy" id="126358"/>
    <lineage>
        <taxon>Eukaryota</taxon>
        <taxon>Viridiplantae</taxon>
        <taxon>Streptophyta</taxon>
        <taxon>Embryophyta</taxon>
        <taxon>Tracheophyta</taxon>
        <taxon>Spermatophyta</taxon>
        <taxon>Magnoliopsida</taxon>
        <taxon>eudicotyledons</taxon>
        <taxon>Gunneridae</taxon>
        <taxon>Pentapetalae</taxon>
        <taxon>asterids</taxon>
        <taxon>lamiids</taxon>
        <taxon>Lamiales</taxon>
        <taxon>Oleaceae</taxon>
        <taxon>Forsythieae</taxon>
        <taxon>Abeliophyllum</taxon>
    </lineage>
</organism>
<proteinExistence type="predicted"/>
<dbReference type="Proteomes" id="UP001604336">
    <property type="component" value="Unassembled WGS sequence"/>
</dbReference>
<protein>
    <submittedName>
        <fullName evidence="2">Pumilio12-like</fullName>
    </submittedName>
</protein>
<keyword evidence="3" id="KW-1185">Reference proteome</keyword>
<comment type="caution">
    <text evidence="2">The sequence shown here is derived from an EMBL/GenBank/DDBJ whole genome shotgun (WGS) entry which is preliminary data.</text>
</comment>
<reference evidence="3" key="1">
    <citation type="submission" date="2024-07" db="EMBL/GenBank/DDBJ databases">
        <title>Two chromosome-level genome assemblies of Korean endemic species Abeliophyllum distichum and Forsythia ovata (Oleaceae).</title>
        <authorList>
            <person name="Jang H."/>
        </authorList>
    </citation>
    <scope>NUCLEOTIDE SEQUENCE [LARGE SCALE GENOMIC DNA]</scope>
</reference>
<feature type="compositionally biased region" description="Basic residues" evidence="1">
    <location>
        <begin position="1"/>
        <end position="10"/>
    </location>
</feature>
<feature type="region of interest" description="Disordered" evidence="1">
    <location>
        <begin position="1"/>
        <end position="22"/>
    </location>
</feature>
<sequence length="177" mass="19492">MIPLKIKQKRVQNPNESRPPLSKNITKVFVDFQAQQETSSVNLPPRLDGLEDAKPVPFSVGFGEKQENIGELQPALFWARAQGNDGGVNGPFSLEVQLDINEGPEMMGFGKSSYLDGLGVGVDPLRLMEYQGHDVYDTFSNNHDPFQEPIPNGPIFCLQTIISRILVPGPVCVTINT</sequence>
<name>A0ABD1SZG8_9LAMI</name>
<accession>A0ABD1SZG8</accession>